<feature type="compositionally biased region" description="Gly residues" evidence="1">
    <location>
        <begin position="57"/>
        <end position="66"/>
    </location>
</feature>
<keyword evidence="3" id="KW-1185">Reference proteome</keyword>
<reference evidence="3" key="1">
    <citation type="journal article" date="2016" name="Nat. Commun.">
        <title>The Gonium pectorale genome demonstrates co-option of cell cycle regulation during the evolution of multicellularity.</title>
        <authorList>
            <person name="Hanschen E.R."/>
            <person name="Marriage T.N."/>
            <person name="Ferris P.J."/>
            <person name="Hamaji T."/>
            <person name="Toyoda A."/>
            <person name="Fujiyama A."/>
            <person name="Neme R."/>
            <person name="Noguchi H."/>
            <person name="Minakuchi Y."/>
            <person name="Suzuki M."/>
            <person name="Kawai-Toyooka H."/>
            <person name="Smith D.R."/>
            <person name="Sparks H."/>
            <person name="Anderson J."/>
            <person name="Bakaric R."/>
            <person name="Luria V."/>
            <person name="Karger A."/>
            <person name="Kirschner M.W."/>
            <person name="Durand P.M."/>
            <person name="Michod R.E."/>
            <person name="Nozaki H."/>
            <person name="Olson B.J."/>
        </authorList>
    </citation>
    <scope>NUCLEOTIDE SEQUENCE [LARGE SCALE GENOMIC DNA]</scope>
    <source>
        <strain evidence="3">NIES-2863</strain>
    </source>
</reference>
<feature type="region of interest" description="Disordered" evidence="1">
    <location>
        <begin position="44"/>
        <end position="66"/>
    </location>
</feature>
<proteinExistence type="predicted"/>
<comment type="caution">
    <text evidence="2">The sequence shown here is derived from an EMBL/GenBank/DDBJ whole genome shotgun (WGS) entry which is preliminary data.</text>
</comment>
<evidence type="ECO:0000313" key="3">
    <source>
        <dbReference type="Proteomes" id="UP000075714"/>
    </source>
</evidence>
<accession>A0A150GG50</accession>
<organism evidence="2 3">
    <name type="scientific">Gonium pectorale</name>
    <name type="common">Green alga</name>
    <dbReference type="NCBI Taxonomy" id="33097"/>
    <lineage>
        <taxon>Eukaryota</taxon>
        <taxon>Viridiplantae</taxon>
        <taxon>Chlorophyta</taxon>
        <taxon>core chlorophytes</taxon>
        <taxon>Chlorophyceae</taxon>
        <taxon>CS clade</taxon>
        <taxon>Chlamydomonadales</taxon>
        <taxon>Volvocaceae</taxon>
        <taxon>Gonium</taxon>
    </lineage>
</organism>
<evidence type="ECO:0000313" key="2">
    <source>
        <dbReference type="EMBL" id="KXZ48794.1"/>
    </source>
</evidence>
<evidence type="ECO:0000256" key="1">
    <source>
        <dbReference type="SAM" id="MobiDB-lite"/>
    </source>
</evidence>
<sequence length="66" mass="7066">MDTLAQFFKLDAHPNVAHILLGIVDDDGSVSLIRIFNYVQPPFEGPETLPPLEALEGGAGGESDDD</sequence>
<name>A0A150GG50_GONPE</name>
<dbReference type="OrthoDB" id="527603at2759"/>
<dbReference type="EMBL" id="LSYV01000026">
    <property type="protein sequence ID" value="KXZ48794.1"/>
    <property type="molecule type" value="Genomic_DNA"/>
</dbReference>
<dbReference type="AlphaFoldDB" id="A0A150GG50"/>
<gene>
    <name evidence="2" type="ORF">GPECTOR_25g378</name>
</gene>
<dbReference type="Proteomes" id="UP000075714">
    <property type="component" value="Unassembled WGS sequence"/>
</dbReference>
<protein>
    <submittedName>
        <fullName evidence="2">Uncharacterized protein</fullName>
    </submittedName>
</protein>